<organism evidence="1 2">
    <name type="scientific">Blumeria graminis f. sp. tritici 96224</name>
    <dbReference type="NCBI Taxonomy" id="1268274"/>
    <lineage>
        <taxon>Eukaryota</taxon>
        <taxon>Fungi</taxon>
        <taxon>Dikarya</taxon>
        <taxon>Ascomycota</taxon>
        <taxon>Pezizomycotina</taxon>
        <taxon>Leotiomycetes</taxon>
        <taxon>Erysiphales</taxon>
        <taxon>Erysiphaceae</taxon>
        <taxon>Blumeria</taxon>
    </lineage>
</organism>
<sequence length="158" mass="17874">MYFLDTIQLFEDHFESPKIRREHLSEWSAINLQAFIYEAPDKPKIDNFESLLKRLMKNQPGLDHAFRTEATLRDRILLACEDIQECELAILKPSPALQGGNSVGWIELLEEQYRHTMAEATVATTSVALTKAPIFSTADPPIMANNPLETRSATSAEK</sequence>
<name>A0A656KN98_BLUGR</name>
<dbReference type="EMBL" id="KE373859">
    <property type="protein sequence ID" value="EPQ67157.1"/>
    <property type="molecule type" value="Genomic_DNA"/>
</dbReference>
<protein>
    <submittedName>
        <fullName evidence="1">Uncharacterized protein</fullName>
    </submittedName>
</protein>
<dbReference type="Proteomes" id="UP000053110">
    <property type="component" value="Unassembled WGS sequence"/>
</dbReference>
<proteinExistence type="predicted"/>
<dbReference type="OrthoDB" id="3599542at2759"/>
<evidence type="ECO:0000313" key="1">
    <source>
        <dbReference type="EMBL" id="EPQ67157.1"/>
    </source>
</evidence>
<gene>
    <name evidence="1" type="ORF">BGT96224_A21507</name>
</gene>
<accession>A0A656KN98</accession>
<dbReference type="AlphaFoldDB" id="A0A656KN98"/>
<evidence type="ECO:0000313" key="2">
    <source>
        <dbReference type="Proteomes" id="UP000053110"/>
    </source>
</evidence>
<reference evidence="2" key="1">
    <citation type="journal article" date="2013" name="Nat. Genet.">
        <title>The wheat powdery mildew genome shows the unique evolution of an obligate biotroph.</title>
        <authorList>
            <person name="Wicker T."/>
            <person name="Oberhaensli S."/>
            <person name="Parlange F."/>
            <person name="Buchmann J.P."/>
            <person name="Shatalina M."/>
            <person name="Roffler S."/>
            <person name="Ben-David R."/>
            <person name="Dolezel J."/>
            <person name="Simkova H."/>
            <person name="Schulze-Lefert P."/>
            <person name="Spanu P.D."/>
            <person name="Bruggmann R."/>
            <person name="Amselem J."/>
            <person name="Quesneville H."/>
            <person name="Ver Loren van Themaat E."/>
            <person name="Paape T."/>
            <person name="Shimizu K.K."/>
            <person name="Keller B."/>
        </authorList>
    </citation>
    <scope>NUCLEOTIDE SEQUENCE [LARGE SCALE GENOMIC DNA]</scope>
    <source>
        <strain evidence="2">96224</strain>
    </source>
</reference>